<feature type="region of interest" description="Disordered" evidence="5">
    <location>
        <begin position="1"/>
        <end position="36"/>
    </location>
</feature>
<feature type="domain" description="Tify" evidence="7">
    <location>
        <begin position="298"/>
        <end position="332"/>
    </location>
</feature>
<evidence type="ECO:0000256" key="5">
    <source>
        <dbReference type="SAM" id="MobiDB-lite"/>
    </source>
</evidence>
<keyword evidence="9" id="KW-1185">Reference proteome</keyword>
<sequence>MEEVSEKVKIEETEVSPMQNNGQPKDVLKRFSPLENPKETTQLLTREIKQEKPDINLGLSLGGIYGENSNKKPLTRSSSIIGVLTPNKDPEELDSPLPKSFLSLSRSCSMPTEAEQEQRKATLMALARRRTESTDRFMTERSRKGVTEKEKSPTREPMPSSPSKIAAWAAASAANSPALCRALVQIKRQASLYGNRKLEGEEGSAAGQGVSSSKSLQMQKDAESKVMLGRTISNGKPVKDAETKLENPSKKIKLENNGFQDNGMDVMKQMPSVTTTGDGPDGKKIEGFLYKYRKGTVSIVCVCHGSFLSPAEFVKHAGGKDVPNPMKHITVCSSISF</sequence>
<evidence type="ECO:0000313" key="8">
    <source>
        <dbReference type="EMBL" id="KAJ9163518.1"/>
    </source>
</evidence>
<evidence type="ECO:0000259" key="7">
    <source>
        <dbReference type="Pfam" id="PF16135"/>
    </source>
</evidence>
<feature type="compositionally biased region" description="Basic and acidic residues" evidence="5">
    <location>
        <begin position="131"/>
        <end position="154"/>
    </location>
</feature>
<evidence type="ECO:0000256" key="2">
    <source>
        <dbReference type="ARBA" id="ARBA00006081"/>
    </source>
</evidence>
<dbReference type="EMBL" id="JARPOI010000013">
    <property type="protein sequence ID" value="KAJ9163518.1"/>
    <property type="molecule type" value="Genomic_DNA"/>
</dbReference>
<feature type="domain" description="Ethylene-responsive binding factor-associated repression" evidence="6">
    <location>
        <begin position="56"/>
        <end position="82"/>
    </location>
</feature>
<dbReference type="InterPro" id="IPR032308">
    <property type="entry name" value="TDBD"/>
</dbReference>
<organism evidence="8 9">
    <name type="scientific">Hevea brasiliensis</name>
    <name type="common">Para rubber tree</name>
    <name type="synonym">Siphonia brasiliensis</name>
    <dbReference type="NCBI Taxonomy" id="3981"/>
    <lineage>
        <taxon>Eukaryota</taxon>
        <taxon>Viridiplantae</taxon>
        <taxon>Streptophyta</taxon>
        <taxon>Embryophyta</taxon>
        <taxon>Tracheophyta</taxon>
        <taxon>Spermatophyta</taxon>
        <taxon>Magnoliopsida</taxon>
        <taxon>eudicotyledons</taxon>
        <taxon>Gunneridae</taxon>
        <taxon>Pentapetalae</taxon>
        <taxon>rosids</taxon>
        <taxon>fabids</taxon>
        <taxon>Malpighiales</taxon>
        <taxon>Euphorbiaceae</taxon>
        <taxon>Crotonoideae</taxon>
        <taxon>Micrandreae</taxon>
        <taxon>Hevea</taxon>
    </lineage>
</organism>
<reference evidence="8" key="1">
    <citation type="journal article" date="2023" name="Plant Biotechnol. J.">
        <title>Chromosome-level wild Hevea brasiliensis genome provides new tools for genomic-assisted breeding and valuable loci to elevate rubber yield.</title>
        <authorList>
            <person name="Cheng H."/>
            <person name="Song X."/>
            <person name="Hu Y."/>
            <person name="Wu T."/>
            <person name="Yang Q."/>
            <person name="An Z."/>
            <person name="Feng S."/>
            <person name="Deng Z."/>
            <person name="Wu W."/>
            <person name="Zeng X."/>
            <person name="Tu M."/>
            <person name="Wang X."/>
            <person name="Huang H."/>
        </authorList>
    </citation>
    <scope>NUCLEOTIDE SEQUENCE</scope>
    <source>
        <strain evidence="8">MT/VB/25A 57/8</strain>
    </source>
</reference>
<feature type="compositionally biased region" description="Basic and acidic residues" evidence="5">
    <location>
        <begin position="1"/>
        <end position="12"/>
    </location>
</feature>
<evidence type="ECO:0000259" key="6">
    <source>
        <dbReference type="Pfam" id="PF07897"/>
    </source>
</evidence>
<protein>
    <recommendedName>
        <fullName evidence="4">Ninja-family protein</fullName>
    </recommendedName>
    <alternativeName>
        <fullName evidence="4">ABI-binding protein</fullName>
    </alternativeName>
</protein>
<comment type="subcellular location">
    <subcellularLocation>
        <location evidence="1 4">Nucleus</location>
    </subcellularLocation>
</comment>
<dbReference type="PANTHER" id="PTHR31413:SF43">
    <property type="entry name" value="NINJA-FAMILY PROTEIN"/>
    <property type="match status" value="1"/>
</dbReference>
<feature type="region of interest" description="Disordered" evidence="5">
    <location>
        <begin position="131"/>
        <end position="162"/>
    </location>
</feature>
<evidence type="ECO:0000256" key="1">
    <source>
        <dbReference type="ARBA" id="ARBA00004123"/>
    </source>
</evidence>
<dbReference type="InterPro" id="IPR031307">
    <property type="entry name" value="Ninja_fam"/>
</dbReference>
<name>A0ABQ9LAA3_HEVBR</name>
<evidence type="ECO:0000256" key="4">
    <source>
        <dbReference type="RuleBase" id="RU369029"/>
    </source>
</evidence>
<dbReference type="Pfam" id="PF16135">
    <property type="entry name" value="TDBD"/>
    <property type="match status" value="1"/>
</dbReference>
<accession>A0ABQ9LAA3</accession>
<gene>
    <name evidence="8" type="ORF">P3X46_023177</name>
</gene>
<comment type="function">
    <text evidence="4">Acts as a negative regulator of abscisic acid (ABA) response.</text>
</comment>
<evidence type="ECO:0000313" key="9">
    <source>
        <dbReference type="Proteomes" id="UP001174677"/>
    </source>
</evidence>
<dbReference type="InterPro" id="IPR012463">
    <property type="entry name" value="Ninja_motif"/>
</dbReference>
<dbReference type="Pfam" id="PF07897">
    <property type="entry name" value="EAR"/>
    <property type="match status" value="1"/>
</dbReference>
<comment type="caution">
    <text evidence="8">The sequence shown here is derived from an EMBL/GenBank/DDBJ whole genome shotgun (WGS) entry which is preliminary data.</text>
</comment>
<keyword evidence="3 4" id="KW-0539">Nucleus</keyword>
<dbReference type="Proteomes" id="UP001174677">
    <property type="component" value="Chromosome 13"/>
</dbReference>
<dbReference type="PANTHER" id="PTHR31413">
    <property type="entry name" value="AFP HOMOLOG 2"/>
    <property type="match status" value="1"/>
</dbReference>
<evidence type="ECO:0000256" key="3">
    <source>
        <dbReference type="ARBA" id="ARBA00023242"/>
    </source>
</evidence>
<proteinExistence type="inferred from homology"/>
<comment type="similarity">
    <text evidence="2 4">Belongs to the Ninja family.</text>
</comment>